<evidence type="ECO:0000256" key="8">
    <source>
        <dbReference type="ARBA" id="ARBA00022741"/>
    </source>
</evidence>
<keyword evidence="10" id="KW-1133">Transmembrane helix</keyword>
<comment type="pathway">
    <text evidence="2">Protein modification; protein glycosylation.</text>
</comment>
<evidence type="ECO:0000313" key="13">
    <source>
        <dbReference type="EMBL" id="PAV61977.1"/>
    </source>
</evidence>
<sequence length="207" mass="24339">MSSEDDDNLPAMNLNVSEGRDYLWSKTKKAFKYIYDNYRNDYDWYLKTDDDTYVVMENLRMMLLAHSPDELLYFGFKFKLHVKQGYMSGGAGYVLSRGALEKFITKALPNKSICSNDHIDFYRFFQQFIYRRNLSKDTCGSGIIPTTPLNRDRIVAQMHELEYLIYHLKPFGIDRRLRINSGEPILKVARRFAILNRGPDDPAMYPR</sequence>
<evidence type="ECO:0000256" key="5">
    <source>
        <dbReference type="ARBA" id="ARBA00022676"/>
    </source>
</evidence>
<evidence type="ECO:0000259" key="12">
    <source>
        <dbReference type="Pfam" id="PF02434"/>
    </source>
</evidence>
<reference evidence="13 14" key="1">
    <citation type="journal article" date="2017" name="Curr. Biol.">
        <title>Genome architecture and evolution of a unichromosomal asexual nematode.</title>
        <authorList>
            <person name="Fradin H."/>
            <person name="Zegar C."/>
            <person name="Gutwein M."/>
            <person name="Lucas J."/>
            <person name="Kovtun M."/>
            <person name="Corcoran D."/>
            <person name="Baugh L.R."/>
            <person name="Kiontke K."/>
            <person name="Gunsalus K."/>
            <person name="Fitch D.H."/>
            <person name="Piano F."/>
        </authorList>
    </citation>
    <scope>NUCLEOTIDE SEQUENCE [LARGE SCALE GENOMIC DNA]</scope>
    <source>
        <strain evidence="13">PF1309</strain>
    </source>
</reference>
<keyword evidence="8" id="KW-0547">Nucleotide-binding</keyword>
<organism evidence="13 14">
    <name type="scientific">Diploscapter pachys</name>
    <dbReference type="NCBI Taxonomy" id="2018661"/>
    <lineage>
        <taxon>Eukaryota</taxon>
        <taxon>Metazoa</taxon>
        <taxon>Ecdysozoa</taxon>
        <taxon>Nematoda</taxon>
        <taxon>Chromadorea</taxon>
        <taxon>Rhabditida</taxon>
        <taxon>Rhabditina</taxon>
        <taxon>Rhabditomorpha</taxon>
        <taxon>Rhabditoidea</taxon>
        <taxon>Rhabditidae</taxon>
        <taxon>Diploscapter</taxon>
    </lineage>
</organism>
<evidence type="ECO:0000256" key="6">
    <source>
        <dbReference type="ARBA" id="ARBA00022679"/>
    </source>
</evidence>
<comment type="caution">
    <text evidence="13">The sequence shown here is derived from an EMBL/GenBank/DDBJ whole genome shotgun (WGS) entry which is preliminary data.</text>
</comment>
<keyword evidence="7" id="KW-0812">Transmembrane</keyword>
<proteinExistence type="inferred from homology"/>
<evidence type="ECO:0000256" key="4">
    <source>
        <dbReference type="ARBA" id="ARBA00012557"/>
    </source>
</evidence>
<gene>
    <name evidence="13" type="ORF">WR25_23218</name>
</gene>
<dbReference type="EC" id="2.4.1.122" evidence="4"/>
<dbReference type="AlphaFoldDB" id="A0A2A2JK13"/>
<evidence type="ECO:0000256" key="9">
    <source>
        <dbReference type="ARBA" id="ARBA00022968"/>
    </source>
</evidence>
<keyword evidence="14" id="KW-1185">Reference proteome</keyword>
<dbReference type="OrthoDB" id="414175at2759"/>
<feature type="domain" description="Fringe-like glycosyltransferase" evidence="12">
    <location>
        <begin position="33"/>
        <end position="105"/>
    </location>
</feature>
<comment type="similarity">
    <text evidence="3">Belongs to the glycosyltransferase 31 family. Beta3-Gal-T subfamily.</text>
</comment>
<dbReference type="Proteomes" id="UP000218231">
    <property type="component" value="Unassembled WGS sequence"/>
</dbReference>
<keyword evidence="11" id="KW-0472">Membrane</keyword>
<dbReference type="GO" id="GO:0016020">
    <property type="term" value="C:membrane"/>
    <property type="evidence" value="ECO:0007669"/>
    <property type="project" value="UniProtKB-SubCell"/>
</dbReference>
<accession>A0A2A2JK13</accession>
<dbReference type="InterPro" id="IPR026050">
    <property type="entry name" value="C1GALT1/C1GALT1_chp1"/>
</dbReference>
<comment type="subcellular location">
    <subcellularLocation>
        <location evidence="1">Membrane</location>
        <topology evidence="1">Single-pass type II membrane protein</topology>
    </subcellularLocation>
</comment>
<keyword evidence="6" id="KW-0808">Transferase</keyword>
<dbReference type="Pfam" id="PF02434">
    <property type="entry name" value="Fringe"/>
    <property type="match status" value="1"/>
</dbReference>
<dbReference type="GO" id="GO:0000166">
    <property type="term" value="F:nucleotide binding"/>
    <property type="evidence" value="ECO:0007669"/>
    <property type="project" value="UniProtKB-KW"/>
</dbReference>
<dbReference type="GO" id="GO:0016263">
    <property type="term" value="F:glycoprotein-N-acetylgalactosamine 3-beta-galactosyltransferase activity"/>
    <property type="evidence" value="ECO:0007669"/>
    <property type="project" value="UniProtKB-EC"/>
</dbReference>
<evidence type="ECO:0000256" key="2">
    <source>
        <dbReference type="ARBA" id="ARBA00004922"/>
    </source>
</evidence>
<dbReference type="PANTHER" id="PTHR23033:SF14">
    <property type="entry name" value="GLYCOPROTEIN-N-ACETYLGALACTOSAMINE 3-BETA-GALACTOSYLTRANSFERASE 1-RELATED"/>
    <property type="match status" value="1"/>
</dbReference>
<evidence type="ECO:0000256" key="1">
    <source>
        <dbReference type="ARBA" id="ARBA00004606"/>
    </source>
</evidence>
<evidence type="ECO:0000256" key="11">
    <source>
        <dbReference type="ARBA" id="ARBA00023136"/>
    </source>
</evidence>
<name>A0A2A2JK13_9BILA</name>
<dbReference type="STRING" id="2018661.A0A2A2JK13"/>
<evidence type="ECO:0000256" key="10">
    <source>
        <dbReference type="ARBA" id="ARBA00022989"/>
    </source>
</evidence>
<keyword evidence="5" id="KW-0328">Glycosyltransferase</keyword>
<dbReference type="UniPathway" id="UPA00378"/>
<evidence type="ECO:0000313" key="14">
    <source>
        <dbReference type="Proteomes" id="UP000218231"/>
    </source>
</evidence>
<evidence type="ECO:0000256" key="7">
    <source>
        <dbReference type="ARBA" id="ARBA00022692"/>
    </source>
</evidence>
<dbReference type="InterPro" id="IPR003378">
    <property type="entry name" value="Fringe-like_glycosylTrfase"/>
</dbReference>
<dbReference type="EMBL" id="LIAE01010391">
    <property type="protein sequence ID" value="PAV61977.1"/>
    <property type="molecule type" value="Genomic_DNA"/>
</dbReference>
<keyword evidence="9" id="KW-0735">Signal-anchor</keyword>
<evidence type="ECO:0000256" key="3">
    <source>
        <dbReference type="ARBA" id="ARBA00006462"/>
    </source>
</evidence>
<dbReference type="Gene3D" id="3.90.550.50">
    <property type="match status" value="1"/>
</dbReference>
<protein>
    <recommendedName>
        <fullName evidence="4">N-acetylgalactosaminide beta-1,3-galactosyltransferase</fullName>
        <ecNumber evidence="4">2.4.1.122</ecNumber>
    </recommendedName>
</protein>
<dbReference type="PANTHER" id="PTHR23033">
    <property type="entry name" value="BETA1,3-GALACTOSYLTRANSFERASE"/>
    <property type="match status" value="1"/>
</dbReference>